<organism evidence="2 3">
    <name type="scientific">Phyllosticta capitalensis</name>
    <dbReference type="NCBI Taxonomy" id="121624"/>
    <lineage>
        <taxon>Eukaryota</taxon>
        <taxon>Fungi</taxon>
        <taxon>Dikarya</taxon>
        <taxon>Ascomycota</taxon>
        <taxon>Pezizomycotina</taxon>
        <taxon>Dothideomycetes</taxon>
        <taxon>Dothideomycetes incertae sedis</taxon>
        <taxon>Botryosphaeriales</taxon>
        <taxon>Phyllostictaceae</taxon>
        <taxon>Phyllosticta</taxon>
    </lineage>
</organism>
<dbReference type="Proteomes" id="UP001492380">
    <property type="component" value="Unassembled WGS sequence"/>
</dbReference>
<gene>
    <name evidence="2" type="ORF">HDK90DRAFT_470081</name>
</gene>
<evidence type="ECO:0008006" key="4">
    <source>
        <dbReference type="Google" id="ProtNLM"/>
    </source>
</evidence>
<feature type="compositionally biased region" description="Low complexity" evidence="1">
    <location>
        <begin position="162"/>
        <end position="188"/>
    </location>
</feature>
<comment type="caution">
    <text evidence="2">The sequence shown here is derived from an EMBL/GenBank/DDBJ whole genome shotgun (WGS) entry which is preliminary data.</text>
</comment>
<feature type="region of interest" description="Disordered" evidence="1">
    <location>
        <begin position="40"/>
        <end position="210"/>
    </location>
</feature>
<name>A0ABR1YB56_9PEZI</name>
<feature type="compositionally biased region" description="Low complexity" evidence="1">
    <location>
        <begin position="197"/>
        <end position="210"/>
    </location>
</feature>
<accession>A0ABR1YB56</accession>
<evidence type="ECO:0000313" key="2">
    <source>
        <dbReference type="EMBL" id="KAK8224664.1"/>
    </source>
</evidence>
<evidence type="ECO:0000256" key="1">
    <source>
        <dbReference type="SAM" id="MobiDB-lite"/>
    </source>
</evidence>
<protein>
    <recommendedName>
        <fullName evidence="4">Myb-like domain-containing protein</fullName>
    </recommendedName>
</protein>
<proteinExistence type="predicted"/>
<feature type="compositionally biased region" description="Polar residues" evidence="1">
    <location>
        <begin position="137"/>
        <end position="146"/>
    </location>
</feature>
<sequence>MDPPGSSIPEEFPRVIGISETEVEEAAGLVAAFGDYKAEVQQRVSSSGPQKVMTDTDPSQRGWRRLTSSGARVPILDGPFDPRRLQLAETISSGNTRTEATPPSTLRPASHNLSLPAPAHSPPSSPTARALDPLIPLTTSQSSETSTVDREEHADVNPPSPRWSTSPSTSTINFPTPSNIDSPSPSINGSAPRDNDSPSSTPSHTTVSFPLRRTTRGWELATEAALDESVRHMIENEDGRNMPVFQMWDRVAERMNNFHGFTKTAGACRMLWNRRLRAETGFDERQTPNQYLTTSAQ</sequence>
<dbReference type="EMBL" id="JBBWRZ010000012">
    <property type="protein sequence ID" value="KAK8224664.1"/>
    <property type="molecule type" value="Genomic_DNA"/>
</dbReference>
<feature type="compositionally biased region" description="Polar residues" evidence="1">
    <location>
        <begin position="89"/>
        <end position="104"/>
    </location>
</feature>
<keyword evidence="3" id="KW-1185">Reference proteome</keyword>
<reference evidence="2 3" key="1">
    <citation type="submission" date="2024-04" db="EMBL/GenBank/DDBJ databases">
        <title>Phyllosticta paracitricarpa is synonymous to the EU quarantine fungus P. citricarpa based on phylogenomic analyses.</title>
        <authorList>
            <consortium name="Lawrence Berkeley National Laboratory"/>
            <person name="Van Ingen-Buijs V.A."/>
            <person name="Van Westerhoven A.C."/>
            <person name="Haridas S."/>
            <person name="Skiadas P."/>
            <person name="Martin F."/>
            <person name="Groenewald J.Z."/>
            <person name="Crous P.W."/>
            <person name="Seidl M.F."/>
        </authorList>
    </citation>
    <scope>NUCLEOTIDE SEQUENCE [LARGE SCALE GENOMIC DNA]</scope>
    <source>
        <strain evidence="2 3">CBS 123374</strain>
    </source>
</reference>
<evidence type="ECO:0000313" key="3">
    <source>
        <dbReference type="Proteomes" id="UP001492380"/>
    </source>
</evidence>